<name>A0A4R5TY57_9GAMM</name>
<dbReference type="EMBL" id="SMTF01000003">
    <property type="protein sequence ID" value="TDK26159.1"/>
    <property type="molecule type" value="Genomic_DNA"/>
</dbReference>
<dbReference type="SMART" id="SM00530">
    <property type="entry name" value="HTH_XRE"/>
    <property type="match status" value="1"/>
</dbReference>
<evidence type="ECO:0000313" key="2">
    <source>
        <dbReference type="EMBL" id="TDK26159.1"/>
    </source>
</evidence>
<evidence type="ECO:0000259" key="1">
    <source>
        <dbReference type="PROSITE" id="PS50943"/>
    </source>
</evidence>
<dbReference type="InterPro" id="IPR001387">
    <property type="entry name" value="Cro/C1-type_HTH"/>
</dbReference>
<proteinExistence type="predicted"/>
<organism evidence="2 3">
    <name type="scientific">Luteimonas aestuarii</name>
    <dbReference type="NCBI Taxonomy" id="453837"/>
    <lineage>
        <taxon>Bacteria</taxon>
        <taxon>Pseudomonadati</taxon>
        <taxon>Pseudomonadota</taxon>
        <taxon>Gammaproteobacteria</taxon>
        <taxon>Lysobacterales</taxon>
        <taxon>Lysobacteraceae</taxon>
        <taxon>Luteimonas</taxon>
    </lineage>
</organism>
<evidence type="ECO:0000313" key="3">
    <source>
        <dbReference type="Proteomes" id="UP000294796"/>
    </source>
</evidence>
<dbReference type="PROSITE" id="PS50943">
    <property type="entry name" value="HTH_CROC1"/>
    <property type="match status" value="1"/>
</dbReference>
<accession>A0A4R5TY57</accession>
<dbReference type="Proteomes" id="UP000294796">
    <property type="component" value="Unassembled WGS sequence"/>
</dbReference>
<protein>
    <submittedName>
        <fullName evidence="2">XRE family transcriptional regulator</fullName>
    </submittedName>
</protein>
<dbReference type="OrthoDB" id="9772064at2"/>
<dbReference type="Gene3D" id="1.10.260.40">
    <property type="entry name" value="lambda repressor-like DNA-binding domains"/>
    <property type="match status" value="1"/>
</dbReference>
<dbReference type="GO" id="GO:0003677">
    <property type="term" value="F:DNA binding"/>
    <property type="evidence" value="ECO:0007669"/>
    <property type="project" value="InterPro"/>
</dbReference>
<dbReference type="AlphaFoldDB" id="A0A4R5TY57"/>
<sequence length="128" mass="13884">MPGRTPSVNLSTRIRTARLRAGLSQADVAVRLGVSRAAVSNWESSAVRVRPSSQRLEEIALLTGVAWEWLATGRGPASPSGEHIAAVDAEWVEDPIERRMLQAFRAASGEVKQALLLMAEATRPDRRG</sequence>
<dbReference type="Pfam" id="PF01381">
    <property type="entry name" value="HTH_3"/>
    <property type="match status" value="1"/>
</dbReference>
<dbReference type="InterPro" id="IPR010982">
    <property type="entry name" value="Lambda_DNA-bd_dom_sf"/>
</dbReference>
<keyword evidence="3" id="KW-1185">Reference proteome</keyword>
<gene>
    <name evidence="2" type="ORF">E2F46_06060</name>
</gene>
<comment type="caution">
    <text evidence="2">The sequence shown here is derived from an EMBL/GenBank/DDBJ whole genome shotgun (WGS) entry which is preliminary data.</text>
</comment>
<feature type="domain" description="HTH cro/C1-type" evidence="1">
    <location>
        <begin position="14"/>
        <end position="70"/>
    </location>
</feature>
<reference evidence="2 3" key="1">
    <citation type="submission" date="2019-03" db="EMBL/GenBank/DDBJ databases">
        <title>Luteimonas zhaokaii sp.nov., isolated from the rectal contents of Plateau pika in Yushu, Qinghai Province, China.</title>
        <authorList>
            <person name="Zhang G."/>
        </authorList>
    </citation>
    <scope>NUCLEOTIDE SEQUENCE [LARGE SCALE GENOMIC DNA]</scope>
    <source>
        <strain evidence="2 3">B9</strain>
    </source>
</reference>
<dbReference type="SUPFAM" id="SSF47413">
    <property type="entry name" value="lambda repressor-like DNA-binding domains"/>
    <property type="match status" value="1"/>
</dbReference>
<dbReference type="CDD" id="cd00093">
    <property type="entry name" value="HTH_XRE"/>
    <property type="match status" value="1"/>
</dbReference>